<dbReference type="Gene3D" id="3.10.50.40">
    <property type="match status" value="1"/>
</dbReference>
<evidence type="ECO:0000313" key="13">
    <source>
        <dbReference type="Proteomes" id="UP000826014"/>
    </source>
</evidence>
<evidence type="ECO:0000259" key="11">
    <source>
        <dbReference type="Pfam" id="PF05698"/>
    </source>
</evidence>
<organism evidence="12 13">
    <name type="scientific">Candidatus Rhabdochlamydia oedothoracis</name>
    <dbReference type="NCBI Taxonomy" id="2720720"/>
    <lineage>
        <taxon>Bacteria</taxon>
        <taxon>Pseudomonadati</taxon>
        <taxon>Chlamydiota</taxon>
        <taxon>Chlamydiia</taxon>
        <taxon>Parachlamydiales</taxon>
        <taxon>Candidatus Rhabdochlamydiaceae</taxon>
        <taxon>Candidatus Rhabdochlamydia</taxon>
    </lineage>
</organism>
<evidence type="ECO:0000256" key="2">
    <source>
        <dbReference type="ARBA" id="ARBA00004496"/>
    </source>
</evidence>
<dbReference type="EMBL" id="CP075587">
    <property type="protein sequence ID" value="QYF49325.1"/>
    <property type="molecule type" value="Genomic_DNA"/>
</dbReference>
<dbReference type="Gene3D" id="3.30.70.1050">
    <property type="entry name" value="Trigger factor ribosome-binding domain"/>
    <property type="match status" value="1"/>
</dbReference>
<dbReference type="SUPFAM" id="SSF109998">
    <property type="entry name" value="Triger factor/SurA peptide-binding domain-like"/>
    <property type="match status" value="1"/>
</dbReference>
<dbReference type="GO" id="GO:0003755">
    <property type="term" value="F:peptidyl-prolyl cis-trans isomerase activity"/>
    <property type="evidence" value="ECO:0007669"/>
    <property type="project" value="UniProtKB-EC"/>
</dbReference>
<dbReference type="RefSeq" id="WP_215217066.1">
    <property type="nucleotide sequence ID" value="NZ_CP075587.1"/>
</dbReference>
<keyword evidence="13" id="KW-1185">Reference proteome</keyword>
<evidence type="ECO:0000256" key="3">
    <source>
        <dbReference type="ARBA" id="ARBA00005464"/>
    </source>
</evidence>
<reference evidence="12 13" key="1">
    <citation type="journal article" date="2022" name="bioRxiv">
        <title>Ecology and evolution of chlamydial symbionts of arthropods.</title>
        <authorList>
            <person name="Halter T."/>
            <person name="Koestlbacher S."/>
            <person name="Collingro A."/>
            <person name="Sixt B.S."/>
            <person name="Toenshoff E.R."/>
            <person name="Hendrickx F."/>
            <person name="Kostanjsek R."/>
            <person name="Horn M."/>
        </authorList>
    </citation>
    <scope>NUCLEOTIDE SEQUENCE [LARGE SCALE GENOMIC DNA]</scope>
    <source>
        <strain evidence="12">W744xW776</strain>
    </source>
</reference>
<gene>
    <name evidence="12" type="ORF">RHABOEDO_001643</name>
</gene>
<dbReference type="PIRSF" id="PIRSF003095">
    <property type="entry name" value="Trigger_factor"/>
    <property type="match status" value="1"/>
</dbReference>
<dbReference type="SUPFAM" id="SSF102735">
    <property type="entry name" value="Trigger factor ribosome-binding domain"/>
    <property type="match status" value="1"/>
</dbReference>
<keyword evidence="6" id="KW-0697">Rotamase</keyword>
<dbReference type="InterPro" id="IPR005215">
    <property type="entry name" value="Trig_fac"/>
</dbReference>
<dbReference type="InterPro" id="IPR037041">
    <property type="entry name" value="Trigger_fac_C_sf"/>
</dbReference>
<evidence type="ECO:0000256" key="5">
    <source>
        <dbReference type="ARBA" id="ARBA00016902"/>
    </source>
</evidence>
<dbReference type="InterPro" id="IPR008881">
    <property type="entry name" value="Trigger_fac_ribosome-bd_bac"/>
</dbReference>
<dbReference type="InterPro" id="IPR027304">
    <property type="entry name" value="Trigger_fact/SurA_dom_sf"/>
</dbReference>
<sequence>MDKATAEPRQLINEYVRFTIHNKPSCIVEFDVEALKPLIQATYKKALKKVGKSVALPRFRKGKAPDNLIEKNFPDEIKKQWHQEIANAAFQECQKLASIPMLHKEAKVSYSMKNHSSHGALLALSFETEPTLPFIDPKEIQLKSVKKPEVTPEKITETIRQTQFFFAKWNKITDRPVQENDFVTLDVDLVEEGTPLFSNTRFEVNAKGMAEWMLPLVLGKNISDTTEGVSVPDQNASQEEKEELKPKKTRITIKSIDLATLPPIDEKFAKLLGVSSVEELHQRVEELLNKQADAHVQEALREQVTEILLKQFPFDLPVTLVQKEVEFRIQQLAQNADFKSYWDNLKAEERKKMFETIQQQSEKAVRMFYLCRKIVDEANIRIAAEDIPSAASTPLEILLNPQNTNHSNHPEIEHAEAYSRLILEKAEDWIIKYAKF</sequence>
<dbReference type="Gene3D" id="1.10.3120.10">
    <property type="entry name" value="Trigger factor, C-terminal domain"/>
    <property type="match status" value="1"/>
</dbReference>
<dbReference type="InterPro" id="IPR046357">
    <property type="entry name" value="PPIase_dom_sf"/>
</dbReference>
<dbReference type="EC" id="5.2.1.8" evidence="4"/>
<evidence type="ECO:0000256" key="4">
    <source>
        <dbReference type="ARBA" id="ARBA00013194"/>
    </source>
</evidence>
<evidence type="ECO:0000256" key="7">
    <source>
        <dbReference type="ARBA" id="ARBA00023186"/>
    </source>
</evidence>
<feature type="domain" description="Trigger factor ribosome-binding bacterial" evidence="10">
    <location>
        <begin position="18"/>
        <end position="161"/>
    </location>
</feature>
<evidence type="ECO:0000313" key="12">
    <source>
        <dbReference type="EMBL" id="QYF49325.1"/>
    </source>
</evidence>
<dbReference type="InterPro" id="IPR036611">
    <property type="entry name" value="Trigger_fac_ribosome-bd_sf"/>
</dbReference>
<dbReference type="Proteomes" id="UP000826014">
    <property type="component" value="Chromosome"/>
</dbReference>
<keyword evidence="8 12" id="KW-0413">Isomerase</keyword>
<dbReference type="Pfam" id="PF05697">
    <property type="entry name" value="Trigger_N"/>
    <property type="match status" value="1"/>
</dbReference>
<name>A0ABX8V798_9BACT</name>
<comment type="similarity">
    <text evidence="3">Belongs to the FKBP-type PPIase family. Tig subfamily.</text>
</comment>
<keyword evidence="7" id="KW-0143">Chaperone</keyword>
<feature type="domain" description="Trigger factor C-terminal" evidence="11">
    <location>
        <begin position="276"/>
        <end position="389"/>
    </location>
</feature>
<proteinExistence type="inferred from homology"/>
<dbReference type="InterPro" id="IPR008880">
    <property type="entry name" value="Trigger_fac_C"/>
</dbReference>
<evidence type="ECO:0000256" key="6">
    <source>
        <dbReference type="ARBA" id="ARBA00023110"/>
    </source>
</evidence>
<evidence type="ECO:0000256" key="9">
    <source>
        <dbReference type="ARBA" id="ARBA00029986"/>
    </source>
</evidence>
<evidence type="ECO:0000256" key="1">
    <source>
        <dbReference type="ARBA" id="ARBA00000971"/>
    </source>
</evidence>
<comment type="subcellular location">
    <subcellularLocation>
        <location evidence="2">Cytoplasm</location>
    </subcellularLocation>
</comment>
<protein>
    <recommendedName>
        <fullName evidence="5">Trigger factor</fullName>
        <ecNumber evidence="4">5.2.1.8</ecNumber>
    </recommendedName>
    <alternativeName>
        <fullName evidence="9">PPIase</fullName>
    </alternativeName>
</protein>
<accession>A0ABX8V798</accession>
<comment type="catalytic activity">
    <reaction evidence="1">
        <text>[protein]-peptidylproline (omega=180) = [protein]-peptidylproline (omega=0)</text>
        <dbReference type="Rhea" id="RHEA:16237"/>
        <dbReference type="Rhea" id="RHEA-COMP:10747"/>
        <dbReference type="Rhea" id="RHEA-COMP:10748"/>
        <dbReference type="ChEBI" id="CHEBI:83833"/>
        <dbReference type="ChEBI" id="CHEBI:83834"/>
        <dbReference type="EC" id="5.2.1.8"/>
    </reaction>
</comment>
<evidence type="ECO:0000259" key="10">
    <source>
        <dbReference type="Pfam" id="PF05697"/>
    </source>
</evidence>
<dbReference type="Pfam" id="PF05698">
    <property type="entry name" value="Trigger_C"/>
    <property type="match status" value="1"/>
</dbReference>
<evidence type="ECO:0000256" key="8">
    <source>
        <dbReference type="ARBA" id="ARBA00023235"/>
    </source>
</evidence>